<dbReference type="HOGENOM" id="CLU_053554_0_0_1"/>
<feature type="region of interest" description="Disordered" evidence="1">
    <location>
        <begin position="152"/>
        <end position="219"/>
    </location>
</feature>
<protein>
    <recommendedName>
        <fullName evidence="4">DRBM domain-containing protein</fullName>
    </recommendedName>
</protein>
<dbReference type="GeneID" id="4391413"/>
<accession>Q2H6A7</accession>
<dbReference type="InParanoid" id="Q2H6A7"/>
<dbReference type="VEuPathDB" id="FungiDB:CHGG_05808"/>
<dbReference type="AlphaFoldDB" id="Q2H6A7"/>
<evidence type="ECO:0000256" key="1">
    <source>
        <dbReference type="SAM" id="MobiDB-lite"/>
    </source>
</evidence>
<reference evidence="3" key="1">
    <citation type="journal article" date="2015" name="Genome Announc.">
        <title>Draft genome sequence of the cellulolytic fungus Chaetomium globosum.</title>
        <authorList>
            <person name="Cuomo C.A."/>
            <person name="Untereiner W.A."/>
            <person name="Ma L.-J."/>
            <person name="Grabherr M."/>
            <person name="Birren B.W."/>
        </authorList>
    </citation>
    <scope>NUCLEOTIDE SEQUENCE [LARGE SCALE GENOMIC DNA]</scope>
    <source>
        <strain evidence="3">ATCC 6205 / CBS 148.51 / DSM 1962 / NBRC 6347 / NRRL 1970</strain>
    </source>
</reference>
<dbReference type="OrthoDB" id="5222339at2759"/>
<dbReference type="EMBL" id="CH408031">
    <property type="protein sequence ID" value="EAQ89189.1"/>
    <property type="molecule type" value="Genomic_DNA"/>
</dbReference>
<sequence>MAANTTQITSSILDQPVDYRDLKEWIEEQERNPKPLTPHQQRAISDLRRSIEPDIGVRDWVSLMNRYTQAHGGTPAFIDEPAPDERWTYRCIFKPTADTEQMSFPNPEAGFTPNEHGVPAAPSFGRKKDAKQYAAKCCVEWLMKGGYMPSNGTDVEFPKPPKTSRHASNTPTPAPAAKKPRGDNNNNNNHPDAPPNRPKKRAANSDNDDEDDEDDDPPATKRVATLCQLLGLAIPQYKITPAVLLPTPHLSDTDPSSPSTIAAAPLTPSNPQFFDGCADFGADAIKVPEGLGRVSSVYGRRNAREKVAEEVLAWLVAEEGRRMAEVEEMMAQVGESPTEVGS</sequence>
<proteinExistence type="predicted"/>
<feature type="compositionally biased region" description="Acidic residues" evidence="1">
    <location>
        <begin position="206"/>
        <end position="217"/>
    </location>
</feature>
<evidence type="ECO:0000313" key="3">
    <source>
        <dbReference type="Proteomes" id="UP000001056"/>
    </source>
</evidence>
<organism evidence="2 3">
    <name type="scientific">Chaetomium globosum (strain ATCC 6205 / CBS 148.51 / DSM 1962 / NBRC 6347 / NRRL 1970)</name>
    <name type="common">Soil fungus</name>
    <dbReference type="NCBI Taxonomy" id="306901"/>
    <lineage>
        <taxon>Eukaryota</taxon>
        <taxon>Fungi</taxon>
        <taxon>Dikarya</taxon>
        <taxon>Ascomycota</taxon>
        <taxon>Pezizomycotina</taxon>
        <taxon>Sordariomycetes</taxon>
        <taxon>Sordariomycetidae</taxon>
        <taxon>Sordariales</taxon>
        <taxon>Chaetomiaceae</taxon>
        <taxon>Chaetomium</taxon>
    </lineage>
</organism>
<dbReference type="eggNOG" id="ENOG502SDVM">
    <property type="taxonomic scope" value="Eukaryota"/>
</dbReference>
<evidence type="ECO:0008006" key="4">
    <source>
        <dbReference type="Google" id="ProtNLM"/>
    </source>
</evidence>
<dbReference type="Proteomes" id="UP000001056">
    <property type="component" value="Unassembled WGS sequence"/>
</dbReference>
<dbReference type="OMA" id="CISGTNI"/>
<gene>
    <name evidence="2" type="ORF">CHGG_05808</name>
</gene>
<keyword evidence="3" id="KW-1185">Reference proteome</keyword>
<name>Q2H6A7_CHAGB</name>
<evidence type="ECO:0000313" key="2">
    <source>
        <dbReference type="EMBL" id="EAQ89189.1"/>
    </source>
</evidence>
<dbReference type="RefSeq" id="XP_001221903.1">
    <property type="nucleotide sequence ID" value="XM_001221902.1"/>
</dbReference>